<comment type="caution">
    <text evidence="6">The sequence shown here is derived from an EMBL/GenBank/DDBJ whole genome shotgun (WGS) entry which is preliminary data.</text>
</comment>
<keyword evidence="4 5" id="KW-0472">Membrane</keyword>
<comment type="subcellular location">
    <subcellularLocation>
        <location evidence="1">Membrane</location>
        <topology evidence="1">Multi-pass membrane protein</topology>
    </subcellularLocation>
</comment>
<reference evidence="6 7" key="1">
    <citation type="journal article" date="2017" name="Biotechnol. Biofuels">
        <title>Differential beta-glucosidase expression as a function of carbon source availability in Talaromyces amestolkiae: a genomic and proteomic approach.</title>
        <authorList>
            <person name="de Eugenio L.I."/>
            <person name="Mendez-Liter J.A."/>
            <person name="Nieto-Dominguez M."/>
            <person name="Alonso L."/>
            <person name="Gil-Munoz J."/>
            <person name="Barriuso J."/>
            <person name="Prieto A."/>
            <person name="Martinez M.J."/>
        </authorList>
    </citation>
    <scope>NUCLEOTIDE SEQUENCE [LARGE SCALE GENOMIC DNA]</scope>
    <source>
        <strain evidence="6 7">CIB</strain>
    </source>
</reference>
<dbReference type="Gene3D" id="1.20.1250.20">
    <property type="entry name" value="MFS general substrate transporter like domains"/>
    <property type="match status" value="1"/>
</dbReference>
<dbReference type="Pfam" id="PF07690">
    <property type="entry name" value="MFS_1"/>
    <property type="match status" value="1"/>
</dbReference>
<evidence type="ECO:0000256" key="3">
    <source>
        <dbReference type="ARBA" id="ARBA00022989"/>
    </source>
</evidence>
<evidence type="ECO:0000313" key="6">
    <source>
        <dbReference type="EMBL" id="RAO65845.1"/>
    </source>
</evidence>
<keyword evidence="2 5" id="KW-0812">Transmembrane</keyword>
<dbReference type="AlphaFoldDB" id="A0A364KQL7"/>
<dbReference type="RefSeq" id="XP_040730362.1">
    <property type="nucleotide sequence ID" value="XM_040873939.1"/>
</dbReference>
<evidence type="ECO:0008006" key="8">
    <source>
        <dbReference type="Google" id="ProtNLM"/>
    </source>
</evidence>
<dbReference type="Proteomes" id="UP000249363">
    <property type="component" value="Unassembled WGS sequence"/>
</dbReference>
<feature type="transmembrane region" description="Helical" evidence="5">
    <location>
        <begin position="72"/>
        <end position="91"/>
    </location>
</feature>
<feature type="transmembrane region" description="Helical" evidence="5">
    <location>
        <begin position="183"/>
        <end position="202"/>
    </location>
</feature>
<dbReference type="SUPFAM" id="SSF103473">
    <property type="entry name" value="MFS general substrate transporter"/>
    <property type="match status" value="1"/>
</dbReference>
<keyword evidence="3 5" id="KW-1133">Transmembrane helix</keyword>
<evidence type="ECO:0000313" key="7">
    <source>
        <dbReference type="Proteomes" id="UP000249363"/>
    </source>
</evidence>
<name>A0A364KQL7_TALAM</name>
<dbReference type="PANTHER" id="PTHR42718:SF27">
    <property type="entry name" value="TRANSPORTER, PUTATIVE-RELATED"/>
    <property type="match status" value="1"/>
</dbReference>
<gene>
    <name evidence="6" type="ORF">BHQ10_001857</name>
</gene>
<dbReference type="InterPro" id="IPR011701">
    <property type="entry name" value="MFS"/>
</dbReference>
<dbReference type="PANTHER" id="PTHR42718">
    <property type="entry name" value="MAJOR FACILITATOR SUPERFAMILY MULTIDRUG TRANSPORTER MFSC"/>
    <property type="match status" value="1"/>
</dbReference>
<dbReference type="GO" id="GO:0022857">
    <property type="term" value="F:transmembrane transporter activity"/>
    <property type="evidence" value="ECO:0007669"/>
    <property type="project" value="InterPro"/>
</dbReference>
<organism evidence="6 7">
    <name type="scientific">Talaromyces amestolkiae</name>
    <dbReference type="NCBI Taxonomy" id="1196081"/>
    <lineage>
        <taxon>Eukaryota</taxon>
        <taxon>Fungi</taxon>
        <taxon>Dikarya</taxon>
        <taxon>Ascomycota</taxon>
        <taxon>Pezizomycotina</taxon>
        <taxon>Eurotiomycetes</taxon>
        <taxon>Eurotiomycetidae</taxon>
        <taxon>Eurotiales</taxon>
        <taxon>Trichocomaceae</taxon>
        <taxon>Talaromyces</taxon>
        <taxon>Talaromyces sect. Talaromyces</taxon>
    </lineage>
</organism>
<dbReference type="EMBL" id="MIKG01000002">
    <property type="protein sequence ID" value="RAO65845.1"/>
    <property type="molecule type" value="Genomic_DNA"/>
</dbReference>
<evidence type="ECO:0000256" key="1">
    <source>
        <dbReference type="ARBA" id="ARBA00004141"/>
    </source>
</evidence>
<dbReference type="OrthoDB" id="2130629at2759"/>
<evidence type="ECO:0000256" key="5">
    <source>
        <dbReference type="SAM" id="Phobius"/>
    </source>
</evidence>
<protein>
    <recommendedName>
        <fullName evidence="8">Major facilitator superfamily (MFS) profile domain-containing protein</fullName>
    </recommendedName>
</protein>
<evidence type="ECO:0000256" key="4">
    <source>
        <dbReference type="ARBA" id="ARBA00023136"/>
    </source>
</evidence>
<feature type="transmembrane region" description="Helical" evidence="5">
    <location>
        <begin position="47"/>
        <end position="65"/>
    </location>
</feature>
<dbReference type="GO" id="GO:0016020">
    <property type="term" value="C:membrane"/>
    <property type="evidence" value="ECO:0007669"/>
    <property type="project" value="UniProtKB-SubCell"/>
</dbReference>
<accession>A0A364KQL7</accession>
<proteinExistence type="predicted"/>
<evidence type="ECO:0000256" key="2">
    <source>
        <dbReference type="ARBA" id="ARBA00022692"/>
    </source>
</evidence>
<dbReference type="InterPro" id="IPR036259">
    <property type="entry name" value="MFS_trans_sf"/>
</dbReference>
<dbReference type="GeneID" id="63791074"/>
<keyword evidence="7" id="KW-1185">Reference proteome</keyword>
<sequence length="213" mass="22799">MLKNRVFVSVCVNVFLVWGASNATETLASLFFQYVQGLSALQTSVKLLPAPVGGVLASILVGLFVQRLRADVFSILAVMIASLAPLLMAIVHPDWSYWACIFPAMAANAIGADTLYTISNLIVTASLPPDKHGIAGGIYNTIAQIGRSFGLNISTIIANLVTDRYPSTDQGSPEALLSGHRAAFWYCFAANLVTLSVVLWGLRRIGKVGIKDD</sequence>